<feature type="domain" description="KRAB" evidence="2">
    <location>
        <begin position="11"/>
        <end position="79"/>
    </location>
</feature>
<protein>
    <recommendedName>
        <fullName evidence="2">KRAB domain-containing protein</fullName>
    </recommendedName>
</protein>
<dbReference type="Proteomes" id="UP000694564">
    <property type="component" value="Chromosome 15"/>
</dbReference>
<proteinExistence type="predicted"/>
<feature type="compositionally biased region" description="Basic and acidic residues" evidence="1">
    <location>
        <begin position="60"/>
        <end position="73"/>
    </location>
</feature>
<evidence type="ECO:0000313" key="4">
    <source>
        <dbReference type="Proteomes" id="UP000694564"/>
    </source>
</evidence>
<dbReference type="GO" id="GO:0006355">
    <property type="term" value="P:regulation of DNA-templated transcription"/>
    <property type="evidence" value="ECO:0007669"/>
    <property type="project" value="InterPro"/>
</dbReference>
<accession>A0A8D2E1E0</accession>
<dbReference type="CDD" id="cd07765">
    <property type="entry name" value="KRAB_A-box"/>
    <property type="match status" value="1"/>
</dbReference>
<dbReference type="GeneTree" id="ENSGT01150000286936"/>
<evidence type="ECO:0000313" key="3">
    <source>
        <dbReference type="Ensembl" id="ENSSVLP00005032032.1"/>
    </source>
</evidence>
<dbReference type="Pfam" id="PF01352">
    <property type="entry name" value="KRAB"/>
    <property type="match status" value="1"/>
</dbReference>
<reference evidence="3" key="2">
    <citation type="submission" date="2025-09" db="UniProtKB">
        <authorList>
            <consortium name="Ensembl"/>
        </authorList>
    </citation>
    <scope>IDENTIFICATION</scope>
</reference>
<reference evidence="3" key="1">
    <citation type="submission" date="2025-08" db="UniProtKB">
        <authorList>
            <consortium name="Ensembl"/>
        </authorList>
    </citation>
    <scope>IDENTIFICATION</scope>
</reference>
<feature type="region of interest" description="Disordered" evidence="1">
    <location>
        <begin position="60"/>
        <end position="79"/>
    </location>
</feature>
<dbReference type="Gene3D" id="6.10.140.140">
    <property type="match status" value="1"/>
</dbReference>
<evidence type="ECO:0000256" key="1">
    <source>
        <dbReference type="SAM" id="MobiDB-lite"/>
    </source>
</evidence>
<dbReference type="PANTHER" id="PTHR23232:SF163">
    <property type="entry name" value="ZINC FINGER PROTEIN 589"/>
    <property type="match status" value="1"/>
</dbReference>
<evidence type="ECO:0000259" key="2">
    <source>
        <dbReference type="PROSITE" id="PS50805"/>
    </source>
</evidence>
<dbReference type="AlphaFoldDB" id="A0A8D2E1E0"/>
<dbReference type="InterPro" id="IPR001909">
    <property type="entry name" value="KRAB"/>
</dbReference>
<dbReference type="InterPro" id="IPR036051">
    <property type="entry name" value="KRAB_dom_sf"/>
</dbReference>
<dbReference type="OrthoDB" id="9836105at2759"/>
<organism evidence="3 4">
    <name type="scientific">Sciurus vulgaris</name>
    <name type="common">Eurasian red squirrel</name>
    <dbReference type="NCBI Taxonomy" id="55149"/>
    <lineage>
        <taxon>Eukaryota</taxon>
        <taxon>Metazoa</taxon>
        <taxon>Chordata</taxon>
        <taxon>Craniata</taxon>
        <taxon>Vertebrata</taxon>
        <taxon>Euteleostomi</taxon>
        <taxon>Mammalia</taxon>
        <taxon>Eutheria</taxon>
        <taxon>Euarchontoglires</taxon>
        <taxon>Glires</taxon>
        <taxon>Rodentia</taxon>
        <taxon>Sciuromorpha</taxon>
        <taxon>Sciuridae</taxon>
        <taxon>Sciurinae</taxon>
        <taxon>Sciurini</taxon>
        <taxon>Sciurus</taxon>
    </lineage>
</organism>
<dbReference type="PANTHER" id="PTHR23232">
    <property type="entry name" value="KRAB DOMAIN C2H2 ZINC FINGER"/>
    <property type="match status" value="1"/>
</dbReference>
<dbReference type="Ensembl" id="ENSSVLT00005035558.1">
    <property type="protein sequence ID" value="ENSSVLP00005032032.1"/>
    <property type="gene ID" value="ENSSVLG00005025194.1"/>
</dbReference>
<name>A0A8D2E1E0_SCIVU</name>
<sequence>MEFSLPKDELLTFRDVAIDFTEEEWKCLQPPQQNLYRDVMLEYYRNLVFLAITSHNTEELSPDKAKNSRRREALQMYKM</sequence>
<dbReference type="PROSITE" id="PS50805">
    <property type="entry name" value="KRAB"/>
    <property type="match status" value="1"/>
</dbReference>
<dbReference type="InterPro" id="IPR050169">
    <property type="entry name" value="Krueppel_C2H2_ZnF"/>
</dbReference>
<dbReference type="SUPFAM" id="SSF109640">
    <property type="entry name" value="KRAB domain (Kruppel-associated box)"/>
    <property type="match status" value="1"/>
</dbReference>
<keyword evidence="4" id="KW-1185">Reference proteome</keyword>
<dbReference type="SMART" id="SM00349">
    <property type="entry name" value="KRAB"/>
    <property type="match status" value="1"/>
</dbReference>